<keyword evidence="6" id="KW-0072">Autophagy</keyword>
<feature type="domain" description="Atg29 N-terminal" evidence="8">
    <location>
        <begin position="61"/>
        <end position="117"/>
    </location>
</feature>
<feature type="compositionally biased region" description="Low complexity" evidence="7">
    <location>
        <begin position="164"/>
        <end position="183"/>
    </location>
</feature>
<dbReference type="InterPro" id="IPR039113">
    <property type="entry name" value="ATG29"/>
</dbReference>
<dbReference type="InParanoid" id="A0A2H3DXD4"/>
<evidence type="ECO:0000313" key="9">
    <source>
        <dbReference type="EMBL" id="PBK93757.1"/>
    </source>
</evidence>
<evidence type="ECO:0000256" key="2">
    <source>
        <dbReference type="ARBA" id="ARBA00010082"/>
    </source>
</evidence>
<comment type="subcellular location">
    <subcellularLocation>
        <location evidence="1">Preautophagosomal structure</location>
    </subcellularLocation>
</comment>
<dbReference type="STRING" id="47427.A0A2H3DXD4"/>
<dbReference type="InterPro" id="IPR039362">
    <property type="entry name" value="ATG29_sf"/>
</dbReference>
<evidence type="ECO:0000256" key="6">
    <source>
        <dbReference type="ARBA" id="ARBA00023006"/>
    </source>
</evidence>
<dbReference type="EMBL" id="KZ293655">
    <property type="protein sequence ID" value="PBK93757.1"/>
    <property type="molecule type" value="Genomic_DNA"/>
</dbReference>
<name>A0A2H3DXD4_ARMGA</name>
<organism evidence="9 10">
    <name type="scientific">Armillaria gallica</name>
    <name type="common">Bulbous honey fungus</name>
    <name type="synonym">Armillaria bulbosa</name>
    <dbReference type="NCBI Taxonomy" id="47427"/>
    <lineage>
        <taxon>Eukaryota</taxon>
        <taxon>Fungi</taxon>
        <taxon>Dikarya</taxon>
        <taxon>Basidiomycota</taxon>
        <taxon>Agaricomycotina</taxon>
        <taxon>Agaricomycetes</taxon>
        <taxon>Agaricomycetidae</taxon>
        <taxon>Agaricales</taxon>
        <taxon>Marasmiineae</taxon>
        <taxon>Physalacriaceae</taxon>
        <taxon>Armillaria</taxon>
    </lineage>
</organism>
<dbReference type="GO" id="GO:0015031">
    <property type="term" value="P:protein transport"/>
    <property type="evidence" value="ECO:0007669"/>
    <property type="project" value="UniProtKB-KW"/>
</dbReference>
<evidence type="ECO:0000313" key="10">
    <source>
        <dbReference type="Proteomes" id="UP000217790"/>
    </source>
</evidence>
<evidence type="ECO:0000256" key="7">
    <source>
        <dbReference type="SAM" id="MobiDB-lite"/>
    </source>
</evidence>
<feature type="region of interest" description="Disordered" evidence="7">
    <location>
        <begin position="280"/>
        <end position="394"/>
    </location>
</feature>
<feature type="compositionally biased region" description="Low complexity" evidence="7">
    <location>
        <begin position="310"/>
        <end position="327"/>
    </location>
</feature>
<evidence type="ECO:0000256" key="1">
    <source>
        <dbReference type="ARBA" id="ARBA00004329"/>
    </source>
</evidence>
<keyword evidence="10" id="KW-1185">Reference proteome</keyword>
<evidence type="ECO:0000256" key="4">
    <source>
        <dbReference type="ARBA" id="ARBA00022448"/>
    </source>
</evidence>
<feature type="compositionally biased region" description="Polar residues" evidence="7">
    <location>
        <begin position="414"/>
        <end position="423"/>
    </location>
</feature>
<feature type="compositionally biased region" description="Low complexity" evidence="7">
    <location>
        <begin position="385"/>
        <end position="394"/>
    </location>
</feature>
<gene>
    <name evidence="9" type="ORF">ARMGADRAFT_1164674</name>
</gene>
<feature type="region of interest" description="Disordered" evidence="7">
    <location>
        <begin position="149"/>
        <end position="265"/>
    </location>
</feature>
<dbReference type="PANTHER" id="PTHR40012">
    <property type="entry name" value="AUTOPHAGY-RELATED PROTEIN 29"/>
    <property type="match status" value="1"/>
</dbReference>
<dbReference type="InterPro" id="IPR040666">
    <property type="entry name" value="Atg29_N"/>
</dbReference>
<sequence length="435" mass="46850">MFKTISVGGTFDHVLIRQEAGEYSHFPGPRYFTLASTSAIVRWGLLIAKLSCMPTDAPPVRVVVRLPYNRPENPPSDPPRIEWTPEKADILWKVIERSRTTDNGGTDWKGLAAHLEVPLPYLLYRVHARFQEELRGLHNIPGVVSPAPSKAGEEFPFTEPPSMAARAASRLASSSRLSGSSGRNSTPLGIRARLSSLGHNSPRPKKASSSSTLTLQSTAKPQVPVRPPSLSSSESTDSEDEDMLKEEEADRQAEEQEALDRKLKDLQRMMTNDALGLVSVGKKNGQTIDRGRVGMVSPMSVGSLRRDTYSSRSASQSLSSASSPQGSIPDIPSPPSEFQPHSPISRHMSPSKSSSPPALSPRSAIGQRYGHLVRRTASDGSNGGSEASSFSDISDASLSASALESALLSNIRGTGSRFSNFTKSRFGGRSNGVPH</sequence>
<keyword evidence="5" id="KW-0653">Protein transport</keyword>
<evidence type="ECO:0000256" key="5">
    <source>
        <dbReference type="ARBA" id="ARBA00022927"/>
    </source>
</evidence>
<keyword evidence="4" id="KW-0813">Transport</keyword>
<protein>
    <recommendedName>
        <fullName evidence="3">Autophagy-related protein 29</fullName>
    </recommendedName>
</protein>
<feature type="compositionally biased region" description="Low complexity" evidence="7">
    <location>
        <begin position="207"/>
        <end position="220"/>
    </location>
</feature>
<dbReference type="OrthoDB" id="21072at2759"/>
<dbReference type="GO" id="GO:0000407">
    <property type="term" value="C:phagophore assembly site"/>
    <property type="evidence" value="ECO:0007669"/>
    <property type="project" value="UniProtKB-SubCell"/>
</dbReference>
<dbReference type="Gene3D" id="1.10.10.2570">
    <property type="match status" value="1"/>
</dbReference>
<accession>A0A2H3DXD4</accession>
<evidence type="ECO:0000256" key="3">
    <source>
        <dbReference type="ARBA" id="ARBA00013784"/>
    </source>
</evidence>
<proteinExistence type="inferred from homology"/>
<dbReference type="OMA" id="WNASKDQ"/>
<feature type="compositionally biased region" description="Basic and acidic residues" evidence="7">
    <location>
        <begin position="246"/>
        <end position="265"/>
    </location>
</feature>
<dbReference type="PANTHER" id="PTHR40012:SF1">
    <property type="entry name" value="AUTOPHAGY-RELATED PROTEIN 29"/>
    <property type="match status" value="1"/>
</dbReference>
<reference evidence="10" key="1">
    <citation type="journal article" date="2017" name="Nat. Ecol. Evol.">
        <title>Genome expansion and lineage-specific genetic innovations in the forest pathogenic fungi Armillaria.</title>
        <authorList>
            <person name="Sipos G."/>
            <person name="Prasanna A.N."/>
            <person name="Walter M.C."/>
            <person name="O'Connor E."/>
            <person name="Balint B."/>
            <person name="Krizsan K."/>
            <person name="Kiss B."/>
            <person name="Hess J."/>
            <person name="Varga T."/>
            <person name="Slot J."/>
            <person name="Riley R."/>
            <person name="Boka B."/>
            <person name="Rigling D."/>
            <person name="Barry K."/>
            <person name="Lee J."/>
            <person name="Mihaltcheva S."/>
            <person name="LaButti K."/>
            <person name="Lipzen A."/>
            <person name="Waldron R."/>
            <person name="Moloney N.M."/>
            <person name="Sperisen C."/>
            <person name="Kredics L."/>
            <person name="Vagvoelgyi C."/>
            <person name="Patrignani A."/>
            <person name="Fitzpatrick D."/>
            <person name="Nagy I."/>
            <person name="Doyle S."/>
            <person name="Anderson J.B."/>
            <person name="Grigoriev I.V."/>
            <person name="Gueldener U."/>
            <person name="Muensterkoetter M."/>
            <person name="Nagy L.G."/>
        </authorList>
    </citation>
    <scope>NUCLEOTIDE SEQUENCE [LARGE SCALE GENOMIC DNA]</scope>
    <source>
        <strain evidence="10">Ar21-2</strain>
    </source>
</reference>
<dbReference type="AlphaFoldDB" id="A0A2H3DXD4"/>
<dbReference type="Pfam" id="PF18388">
    <property type="entry name" value="ATG29_N"/>
    <property type="match status" value="1"/>
</dbReference>
<feature type="region of interest" description="Disordered" evidence="7">
    <location>
        <begin position="414"/>
        <end position="435"/>
    </location>
</feature>
<dbReference type="Proteomes" id="UP000217790">
    <property type="component" value="Unassembled WGS sequence"/>
</dbReference>
<dbReference type="GO" id="GO:0000045">
    <property type="term" value="P:autophagosome assembly"/>
    <property type="evidence" value="ECO:0007669"/>
    <property type="project" value="InterPro"/>
</dbReference>
<comment type="similarity">
    <text evidence="2">Belongs to the ATG29 family.</text>
</comment>
<feature type="compositionally biased region" description="Low complexity" evidence="7">
    <location>
        <begin position="342"/>
        <end position="363"/>
    </location>
</feature>
<feature type="compositionally biased region" description="Acidic residues" evidence="7">
    <location>
        <begin position="236"/>
        <end position="245"/>
    </location>
</feature>
<evidence type="ECO:0000259" key="8">
    <source>
        <dbReference type="Pfam" id="PF18388"/>
    </source>
</evidence>